<organism evidence="1 2">
    <name type="scientific">Rotaria magnacalcarata</name>
    <dbReference type="NCBI Taxonomy" id="392030"/>
    <lineage>
        <taxon>Eukaryota</taxon>
        <taxon>Metazoa</taxon>
        <taxon>Spiralia</taxon>
        <taxon>Gnathifera</taxon>
        <taxon>Rotifera</taxon>
        <taxon>Eurotatoria</taxon>
        <taxon>Bdelloidea</taxon>
        <taxon>Philodinida</taxon>
        <taxon>Philodinidae</taxon>
        <taxon>Rotaria</taxon>
    </lineage>
</organism>
<evidence type="ECO:0000313" key="1">
    <source>
        <dbReference type="EMBL" id="CAF4182989.1"/>
    </source>
</evidence>
<accession>A0A8S2RTI5</accession>
<reference evidence="1" key="1">
    <citation type="submission" date="2021-02" db="EMBL/GenBank/DDBJ databases">
        <authorList>
            <person name="Nowell W R."/>
        </authorList>
    </citation>
    <scope>NUCLEOTIDE SEQUENCE</scope>
</reference>
<comment type="caution">
    <text evidence="1">The sequence shown here is derived from an EMBL/GenBank/DDBJ whole genome shotgun (WGS) entry which is preliminary data.</text>
</comment>
<name>A0A8S2RTI5_9BILA</name>
<gene>
    <name evidence="1" type="ORF">GIL414_LOCUS20875</name>
</gene>
<sequence length="49" mass="5759">MKFLELLDQQSEFIQNLYRKLSPPLVTLLSAEPEIQYVALRNINLIVQK</sequence>
<dbReference type="EMBL" id="CAJOBJ010015628">
    <property type="protein sequence ID" value="CAF4182989.1"/>
    <property type="molecule type" value="Genomic_DNA"/>
</dbReference>
<dbReference type="Proteomes" id="UP000681720">
    <property type="component" value="Unassembled WGS sequence"/>
</dbReference>
<protein>
    <submittedName>
        <fullName evidence="1">Uncharacterized protein</fullName>
    </submittedName>
</protein>
<feature type="non-terminal residue" evidence="1">
    <location>
        <position position="49"/>
    </location>
</feature>
<proteinExistence type="predicted"/>
<dbReference type="Gene3D" id="1.25.10.10">
    <property type="entry name" value="Leucine-rich Repeat Variant"/>
    <property type="match status" value="1"/>
</dbReference>
<evidence type="ECO:0000313" key="2">
    <source>
        <dbReference type="Proteomes" id="UP000681720"/>
    </source>
</evidence>
<dbReference type="InterPro" id="IPR011989">
    <property type="entry name" value="ARM-like"/>
</dbReference>
<dbReference type="AlphaFoldDB" id="A0A8S2RTI5"/>